<dbReference type="GeneID" id="303186289"/>
<reference evidence="3 5" key="2">
    <citation type="submission" date="2019-03" db="EMBL/GenBank/DDBJ databases">
        <title>Glutamicibacter sp. LJH19 genome.</title>
        <authorList>
            <person name="Sinai Borker S."/>
            <person name="Kumar R."/>
        </authorList>
    </citation>
    <scope>NUCLEOTIDE SEQUENCE [LARGE SCALE GENOMIC DNA]</scope>
    <source>
        <strain evidence="3 5">LJH19</strain>
    </source>
</reference>
<evidence type="ECO:0000313" key="3">
    <source>
        <dbReference type="EMBL" id="TFH56262.1"/>
    </source>
</evidence>
<accession>A0A2N7RYW8</accession>
<dbReference type="EMBL" id="PNQX01000003">
    <property type="protein sequence ID" value="PMQ19085.1"/>
    <property type="molecule type" value="Genomic_DNA"/>
</dbReference>
<name>A0A2N7RYW8_9MICC</name>
<protein>
    <submittedName>
        <fullName evidence="2">Universal stress protein</fullName>
    </submittedName>
</protein>
<dbReference type="EMBL" id="SPDS01000001">
    <property type="protein sequence ID" value="TFH56262.1"/>
    <property type="molecule type" value="Genomic_DNA"/>
</dbReference>
<dbReference type="Gene3D" id="3.40.50.620">
    <property type="entry name" value="HUPs"/>
    <property type="match status" value="1"/>
</dbReference>
<gene>
    <name evidence="2" type="ORF">CIK84_17250</name>
    <name evidence="3" type="ORF">EXY26_04200</name>
</gene>
<dbReference type="Proteomes" id="UP000297638">
    <property type="component" value="Unassembled WGS sequence"/>
</dbReference>
<dbReference type="InterPro" id="IPR006016">
    <property type="entry name" value="UspA"/>
</dbReference>
<dbReference type="OMA" id="HEELPWE"/>
<comment type="caution">
    <text evidence="2">The sequence shown here is derived from an EMBL/GenBank/DDBJ whole genome shotgun (WGS) entry which is preliminary data.</text>
</comment>
<proteinExistence type="predicted"/>
<dbReference type="InterPro" id="IPR014729">
    <property type="entry name" value="Rossmann-like_a/b/a_fold"/>
</dbReference>
<evidence type="ECO:0000313" key="2">
    <source>
        <dbReference type="EMBL" id="PMQ19085.1"/>
    </source>
</evidence>
<dbReference type="SUPFAM" id="SSF52402">
    <property type="entry name" value="Adenine nucleotide alpha hydrolases-like"/>
    <property type="match status" value="1"/>
</dbReference>
<organism evidence="2 4">
    <name type="scientific">Glutamicibacter arilaitensis</name>
    <dbReference type="NCBI Taxonomy" id="256701"/>
    <lineage>
        <taxon>Bacteria</taxon>
        <taxon>Bacillati</taxon>
        <taxon>Actinomycetota</taxon>
        <taxon>Actinomycetes</taxon>
        <taxon>Micrococcales</taxon>
        <taxon>Micrococcaceae</taxon>
        <taxon>Glutamicibacter</taxon>
    </lineage>
</organism>
<feature type="domain" description="UspA" evidence="1">
    <location>
        <begin position="10"/>
        <end position="137"/>
    </location>
</feature>
<sequence length="149" mass="15688">MSIMVMGVEPGMSPAVLAAAASLARGLDAKLVCIHADSGRFVTDKLAEGNLLASAAPLSEELAWEINSVVTGVELESYTVAGDPAKVLAAVAEQLDAQMIVVGTRRPGIRNKMAQLVEGSIAVALAHKQHRPVLVIPQQPSEENELPWD</sequence>
<dbReference type="AlphaFoldDB" id="A0A2N7RYW8"/>
<dbReference type="Proteomes" id="UP000235739">
    <property type="component" value="Unassembled WGS sequence"/>
</dbReference>
<dbReference type="RefSeq" id="WP_013350036.1">
    <property type="nucleotide sequence ID" value="NZ_JABUYH010000014.1"/>
</dbReference>
<evidence type="ECO:0000259" key="1">
    <source>
        <dbReference type="Pfam" id="PF00582"/>
    </source>
</evidence>
<evidence type="ECO:0000313" key="5">
    <source>
        <dbReference type="Proteomes" id="UP000297638"/>
    </source>
</evidence>
<evidence type="ECO:0000313" key="4">
    <source>
        <dbReference type="Proteomes" id="UP000235739"/>
    </source>
</evidence>
<reference evidence="2 4" key="1">
    <citation type="journal article" date="2017" name="Elife">
        <title>Extensive horizontal gene transfer in cheese-associated bacteria.</title>
        <authorList>
            <person name="Bonham K.S."/>
            <person name="Wolfe B.E."/>
            <person name="Dutton R.J."/>
        </authorList>
    </citation>
    <scope>NUCLEOTIDE SEQUENCE [LARGE SCALE GENOMIC DNA]</scope>
    <source>
        <strain evidence="2 4">JB182</strain>
    </source>
</reference>
<dbReference type="Pfam" id="PF00582">
    <property type="entry name" value="Usp"/>
    <property type="match status" value="1"/>
</dbReference>